<accession>A0ABY9VGR4</accession>
<proteinExistence type="predicted"/>
<dbReference type="CDD" id="cd01335">
    <property type="entry name" value="Radical_SAM"/>
    <property type="match status" value="1"/>
</dbReference>
<dbReference type="PANTHER" id="PTHR43787:SF3">
    <property type="entry name" value="ARYLSULFATASE REGULATORY PROTEIN"/>
    <property type="match status" value="1"/>
</dbReference>
<organism evidence="8 9">
    <name type="scientific">Streptomyces luomodiensis</name>
    <dbReference type="NCBI Taxonomy" id="3026192"/>
    <lineage>
        <taxon>Bacteria</taxon>
        <taxon>Bacillati</taxon>
        <taxon>Actinomycetota</taxon>
        <taxon>Actinomycetes</taxon>
        <taxon>Kitasatosporales</taxon>
        <taxon>Streptomycetaceae</taxon>
        <taxon>Streptomyces</taxon>
    </lineage>
</organism>
<keyword evidence="9" id="KW-1185">Reference proteome</keyword>
<dbReference type="InterPro" id="IPR058240">
    <property type="entry name" value="rSAM_sf"/>
</dbReference>
<evidence type="ECO:0000259" key="7">
    <source>
        <dbReference type="Pfam" id="PF04055"/>
    </source>
</evidence>
<feature type="domain" description="Radical SAM core" evidence="7">
    <location>
        <begin position="29"/>
        <end position="194"/>
    </location>
</feature>
<dbReference type="EMBL" id="CP117522">
    <property type="protein sequence ID" value="WNF01155.1"/>
    <property type="molecule type" value="Genomic_DNA"/>
</dbReference>
<dbReference type="InterPro" id="IPR013785">
    <property type="entry name" value="Aldolase_TIM"/>
</dbReference>
<reference evidence="8 9" key="1">
    <citation type="submission" date="2023-02" db="EMBL/GenBank/DDBJ databases">
        <title>Streptomyces sp. SCA4-21 with antifungal activity against Fusarium oxysporum f. sp. cubense, Streptomyces sp. SCA2-17 with antifungal activity against Fusarium oxysporum f. sp. cubense.</title>
        <authorList>
            <person name="Qi D."/>
        </authorList>
    </citation>
    <scope>NUCLEOTIDE SEQUENCE [LARGE SCALE GENOMIC DNA]</scope>
    <source>
        <strain evidence="8 9">SCA4-21</strain>
    </source>
</reference>
<dbReference type="RefSeq" id="WP_311039480.1">
    <property type="nucleotide sequence ID" value="NZ_CP117522.1"/>
</dbReference>
<dbReference type="SFLD" id="SFLDS00029">
    <property type="entry name" value="Radical_SAM"/>
    <property type="match status" value="1"/>
</dbReference>
<evidence type="ECO:0000256" key="6">
    <source>
        <dbReference type="ARBA" id="ARBA00023014"/>
    </source>
</evidence>
<name>A0ABY9VGR4_9ACTN</name>
<evidence type="ECO:0000256" key="1">
    <source>
        <dbReference type="ARBA" id="ARBA00001966"/>
    </source>
</evidence>
<gene>
    <name evidence="8" type="ORF">PS467_40340</name>
</gene>
<evidence type="ECO:0000313" key="9">
    <source>
        <dbReference type="Proteomes" id="UP001305606"/>
    </source>
</evidence>
<evidence type="ECO:0000256" key="4">
    <source>
        <dbReference type="ARBA" id="ARBA00022723"/>
    </source>
</evidence>
<dbReference type="Proteomes" id="UP001305606">
    <property type="component" value="Chromosome"/>
</dbReference>
<keyword evidence="4" id="KW-0479">Metal-binding</keyword>
<dbReference type="InterPro" id="IPR007197">
    <property type="entry name" value="rSAM"/>
</dbReference>
<sequence>MNSRTDVATRFTEELALSLRNDSLHLILLPTEKCNFRCTYCYEDFSVGRMKDSIVKGIKGLIDRRLEGLRSLSISWFGGEPLLALPVIEEVSAHVIRVAADHSDLEYAADMTTNGYLLDSTTMTRLSALGIRQYQISLDGPQKFHDRTRVQANGSGSFHQVWENLLAIRQSATPVHVILRVHITPANLSSMPEFLTHIQDAFLGDARFSVLLKPVERLGGPNDEKMSVIGGEEAPKILADLQSMVLSGGAGSGLQPVPDVCYAARPNSLMIRANGVVGKCTVALTDPANAIGRLRSDGTVEIDNVLLRPWLRGWESGDWSTLSCPANGLPRNQPTLLQVGPTRLEPERM</sequence>
<keyword evidence="5" id="KW-0408">Iron</keyword>
<dbReference type="SUPFAM" id="SSF102114">
    <property type="entry name" value="Radical SAM enzymes"/>
    <property type="match status" value="1"/>
</dbReference>
<dbReference type="SFLD" id="SFLDG01067">
    <property type="entry name" value="SPASM/twitch_domain_containing"/>
    <property type="match status" value="1"/>
</dbReference>
<dbReference type="PANTHER" id="PTHR43787">
    <property type="entry name" value="FEMO COFACTOR BIOSYNTHESIS PROTEIN NIFB-RELATED"/>
    <property type="match status" value="1"/>
</dbReference>
<evidence type="ECO:0000256" key="5">
    <source>
        <dbReference type="ARBA" id="ARBA00023004"/>
    </source>
</evidence>
<dbReference type="Pfam" id="PF04055">
    <property type="entry name" value="Radical_SAM"/>
    <property type="match status" value="1"/>
</dbReference>
<comment type="cofactor">
    <cofactor evidence="1">
        <name>[4Fe-4S] cluster</name>
        <dbReference type="ChEBI" id="CHEBI:49883"/>
    </cofactor>
</comment>
<evidence type="ECO:0000313" key="8">
    <source>
        <dbReference type="EMBL" id="WNF01155.1"/>
    </source>
</evidence>
<keyword evidence="3" id="KW-0949">S-adenosyl-L-methionine</keyword>
<protein>
    <submittedName>
        <fullName evidence="8">Radical SAM protein</fullName>
    </submittedName>
</protein>
<evidence type="ECO:0000256" key="3">
    <source>
        <dbReference type="ARBA" id="ARBA00022691"/>
    </source>
</evidence>
<dbReference type="Gene3D" id="3.20.20.70">
    <property type="entry name" value="Aldolase class I"/>
    <property type="match status" value="1"/>
</dbReference>
<keyword evidence="2" id="KW-0004">4Fe-4S</keyword>
<keyword evidence="6" id="KW-0411">Iron-sulfur</keyword>
<evidence type="ECO:0000256" key="2">
    <source>
        <dbReference type="ARBA" id="ARBA00022485"/>
    </source>
</evidence>